<name>A0A5C6M3L5_9PLAN</name>
<dbReference type="PANTHER" id="PTHR41317">
    <property type="entry name" value="PD-(D_E)XK NUCLEASE FAMILY TRANSPOSASE"/>
    <property type="match status" value="1"/>
</dbReference>
<dbReference type="Proteomes" id="UP000321083">
    <property type="component" value="Unassembled WGS sequence"/>
</dbReference>
<accession>A0A5C6M3L5</accession>
<proteinExistence type="predicted"/>
<dbReference type="EMBL" id="SRHE01000321">
    <property type="protein sequence ID" value="TWW09286.1"/>
    <property type="molecule type" value="Genomic_DNA"/>
</dbReference>
<keyword evidence="2" id="KW-1185">Reference proteome</keyword>
<evidence type="ECO:0000313" key="2">
    <source>
        <dbReference type="Proteomes" id="UP000321083"/>
    </source>
</evidence>
<dbReference type="PANTHER" id="PTHR41317:SF1">
    <property type="entry name" value="PD-(D_E)XK NUCLEASE FAMILY TRANSPOSASE"/>
    <property type="match status" value="1"/>
</dbReference>
<comment type="caution">
    <text evidence="1">The sequence shown here is derived from an EMBL/GenBank/DDBJ whole genome shotgun (WGS) entry which is preliminary data.</text>
</comment>
<protein>
    <submittedName>
        <fullName evidence="1">Transposase</fullName>
    </submittedName>
</protein>
<reference evidence="1 2" key="1">
    <citation type="submission" date="2019-08" db="EMBL/GenBank/DDBJ databases">
        <title>100 year-old enigma solved: identification of Planctomyces bekefii, the type genus and species of the phylum Planctomycetes.</title>
        <authorList>
            <person name="Svetlana D.N."/>
            <person name="Overmann J."/>
        </authorList>
    </citation>
    <scope>NUCLEOTIDE SEQUENCE [LARGE SCALE GENOMIC DNA]</scope>
    <source>
        <strain evidence="1">Phe10_nw2017</strain>
    </source>
</reference>
<dbReference type="NCBIfam" id="TIGR01784">
    <property type="entry name" value="T_den_put_tspse"/>
    <property type="match status" value="1"/>
</dbReference>
<reference evidence="1 2" key="2">
    <citation type="submission" date="2019-08" db="EMBL/GenBank/DDBJ databases">
        <authorList>
            <person name="Henke P."/>
        </authorList>
    </citation>
    <scope>NUCLEOTIDE SEQUENCE [LARGE SCALE GENOMIC DNA]</scope>
    <source>
        <strain evidence="1">Phe10_nw2017</strain>
    </source>
</reference>
<dbReference type="AlphaFoldDB" id="A0A5C6M3L5"/>
<sequence>MGESKRNGTTYTVVQHLTARERHMAIGIIPLVDYAFKKLLGSEHNTRITIHFLNSVLTGQPRITVIRFLNPIRLRQNADGKLCILDILAIDEHGRQLNIEVQILMPAGMAQRLTYYTCRAYVEQMKEGQDYSDLRPSICICVLAGQMFAAPPVLHLDFRLREKSHTLTLTDDLQIHLLQLNHLHVTAETLYDASALERWAWFLCHADQLTSEQIHELFPDEVFTEAAGVLEMIAQSPEELIEYNARLKAQRDDRARLLYAQQQGIEQGREE</sequence>
<organism evidence="1 2">
    <name type="scientific">Planctomyces bekefii</name>
    <dbReference type="NCBI Taxonomy" id="1653850"/>
    <lineage>
        <taxon>Bacteria</taxon>
        <taxon>Pseudomonadati</taxon>
        <taxon>Planctomycetota</taxon>
        <taxon>Planctomycetia</taxon>
        <taxon>Planctomycetales</taxon>
        <taxon>Planctomycetaceae</taxon>
        <taxon>Planctomyces</taxon>
    </lineage>
</organism>
<feature type="non-terminal residue" evidence="1">
    <location>
        <position position="271"/>
    </location>
</feature>
<evidence type="ECO:0000313" key="1">
    <source>
        <dbReference type="EMBL" id="TWW09286.1"/>
    </source>
</evidence>
<gene>
    <name evidence="1" type="ORF">E3A20_15840</name>
</gene>
<dbReference type="Pfam" id="PF12784">
    <property type="entry name" value="PDDEXK_2"/>
    <property type="match status" value="1"/>
</dbReference>
<dbReference type="InterPro" id="IPR010106">
    <property type="entry name" value="RpnA"/>
</dbReference>